<dbReference type="RefSeq" id="WP_354557232.1">
    <property type="nucleotide sequence ID" value="NZ_JBEPMB010000004.1"/>
</dbReference>
<dbReference type="Gene3D" id="3.40.50.300">
    <property type="entry name" value="P-loop containing nucleotide triphosphate hydrolases"/>
    <property type="match status" value="1"/>
</dbReference>
<dbReference type="Gene3D" id="3.40.50.10810">
    <property type="entry name" value="Tandem AAA-ATPase domain"/>
    <property type="match status" value="1"/>
</dbReference>
<evidence type="ECO:0000256" key="1">
    <source>
        <dbReference type="ARBA" id="ARBA00022741"/>
    </source>
</evidence>
<dbReference type="InterPro" id="IPR057342">
    <property type="entry name" value="DEXDc_RapA"/>
</dbReference>
<dbReference type="GO" id="GO:0004386">
    <property type="term" value="F:helicase activity"/>
    <property type="evidence" value="ECO:0007669"/>
    <property type="project" value="UniProtKB-KW"/>
</dbReference>
<accession>A0ABV2J1W8</accession>
<feature type="domain" description="Helicase ATP-binding" evidence="5">
    <location>
        <begin position="48"/>
        <end position="216"/>
    </location>
</feature>
<sequence>MAGYTQYHSKFFANRIMLEGRGDEAFAKSLSTARVDMKPHQVEAARFALHSPLSKGVILADEVGLGKTIEACLVIAQKWAERRRNVLLIAPASLRTQWQQELQEKFSLPSAILDSKTYRDAVKSGKPSPFDDTSAIVITSYQYAAANADKIHRIGWDLVVIDEAHRLRNVYKKNASAQAKRLKEALSSRFKVLLTATPLQNSLMELYGLVSMVDDHFFGDEQSFRVMYGRGTDKQSLISLRRRMAPLYKRHLRRDVQAAGHVNYTQRLAVTFDFEPHSLEEKLYEGVSGYLQNPDSIAFGSKPNQLVLIGARKTLGSSIAAIAQFLENVIARLKRNQAANEAVVDDIDDTAEVKEEIADAAVLTSNDEAQEQEDSDNRVVDVDPQKLAAEIAELEGYLALARSIGTNSKGEKLIGRLPEVLDEVVARGGKRKAVIFTESVRTQKYLFEILSQNGYAGQIVLMNGSNSDPDSQQIYKAWLKEKQGTDAVSGSKSADMKSAIVSAFKSDEKAILIATESGAEGINLQFCSLLINFDLPWNPQRVEQRIGRCHRYGQKIDVTVVNMLNRKNHAEKRIYELLSKKFMLFDGLFGASDQVLGVIESGIDFEKKVLAVVQACRTEAEVNEAFQKLEAELEDQIKADMAETRQQLFNLFDASIVDMLRQRGGEIERTMSDFERRLWLLARAELPDATFRNDSIPHFEYDGKTWSSIWPEADDRGWQFYRLGDGTLADRLVRESQDRVLPNSKLSFDYQSYREEGQPRLSDLEGYLGKSGWLRVSLLKAETAMGSRDSLVLAAVTDDGFVVPTETAERMFQLPATSASVDASYPEDRMAKIDREALADAQQSSEDENRRWLDEETVKLEAYAEDLERASELRAKELDAEARAARKALRGNQSIPLSEKLTEERRIKRLEEERDELKLSTFKTLREIRKEVDGKLDEVAAKLAITPKVTPVMTIRWEIAE</sequence>
<comment type="caution">
    <text evidence="7">The sequence shown here is derived from an EMBL/GenBank/DDBJ whole genome shotgun (WGS) entry which is preliminary data.</text>
</comment>
<dbReference type="Pfam" id="PF00176">
    <property type="entry name" value="SNF2-rel_dom"/>
    <property type="match status" value="1"/>
</dbReference>
<dbReference type="InterPro" id="IPR027417">
    <property type="entry name" value="P-loop_NTPase"/>
</dbReference>
<dbReference type="PROSITE" id="PS51194">
    <property type="entry name" value="HELICASE_CTER"/>
    <property type="match status" value="1"/>
</dbReference>
<feature type="domain" description="Helicase C-terminal" evidence="6">
    <location>
        <begin position="416"/>
        <end position="596"/>
    </location>
</feature>
<keyword evidence="8" id="KW-1185">Reference proteome</keyword>
<dbReference type="InterPro" id="IPR000330">
    <property type="entry name" value="SNF2_N"/>
</dbReference>
<proteinExistence type="predicted"/>
<evidence type="ECO:0000256" key="2">
    <source>
        <dbReference type="ARBA" id="ARBA00022801"/>
    </source>
</evidence>
<keyword evidence="4" id="KW-0067">ATP-binding</keyword>
<dbReference type="PANTHER" id="PTHR10799">
    <property type="entry name" value="SNF2/RAD54 HELICASE FAMILY"/>
    <property type="match status" value="1"/>
</dbReference>
<dbReference type="SMART" id="SM00490">
    <property type="entry name" value="HELICc"/>
    <property type="match status" value="1"/>
</dbReference>
<dbReference type="CDD" id="cd18793">
    <property type="entry name" value="SF2_C_SNF"/>
    <property type="match status" value="1"/>
</dbReference>
<evidence type="ECO:0000313" key="8">
    <source>
        <dbReference type="Proteomes" id="UP001549047"/>
    </source>
</evidence>
<dbReference type="Pfam" id="PF00271">
    <property type="entry name" value="Helicase_C"/>
    <property type="match status" value="1"/>
</dbReference>
<dbReference type="InterPro" id="IPR038718">
    <property type="entry name" value="SNF2-like_sf"/>
</dbReference>
<name>A0ABV2J1W8_9HYPH</name>
<dbReference type="InterPro" id="IPR049730">
    <property type="entry name" value="SNF2/RAD54-like_C"/>
</dbReference>
<dbReference type="InterPro" id="IPR014001">
    <property type="entry name" value="Helicase_ATP-bd"/>
</dbReference>
<evidence type="ECO:0000313" key="7">
    <source>
        <dbReference type="EMBL" id="MET3614758.1"/>
    </source>
</evidence>
<dbReference type="PROSITE" id="PS51192">
    <property type="entry name" value="HELICASE_ATP_BIND_1"/>
    <property type="match status" value="1"/>
</dbReference>
<evidence type="ECO:0000259" key="6">
    <source>
        <dbReference type="PROSITE" id="PS51194"/>
    </source>
</evidence>
<keyword evidence="3 7" id="KW-0347">Helicase</keyword>
<evidence type="ECO:0000259" key="5">
    <source>
        <dbReference type="PROSITE" id="PS51192"/>
    </source>
</evidence>
<evidence type="ECO:0000256" key="4">
    <source>
        <dbReference type="ARBA" id="ARBA00022840"/>
    </source>
</evidence>
<dbReference type="SUPFAM" id="SSF52540">
    <property type="entry name" value="P-loop containing nucleoside triphosphate hydrolases"/>
    <property type="match status" value="2"/>
</dbReference>
<dbReference type="EMBL" id="JBEPMB010000004">
    <property type="protein sequence ID" value="MET3614758.1"/>
    <property type="molecule type" value="Genomic_DNA"/>
</dbReference>
<protein>
    <submittedName>
        <fullName evidence="7">Superfamily II DNA or RNA helicase</fullName>
    </submittedName>
</protein>
<gene>
    <name evidence="7" type="ORF">ABID16_003095</name>
</gene>
<dbReference type="InterPro" id="IPR001650">
    <property type="entry name" value="Helicase_C-like"/>
</dbReference>
<dbReference type="CDD" id="cd18011">
    <property type="entry name" value="DEXDc_RapA"/>
    <property type="match status" value="1"/>
</dbReference>
<dbReference type="SMART" id="SM00487">
    <property type="entry name" value="DEXDc"/>
    <property type="match status" value="1"/>
</dbReference>
<dbReference type="Proteomes" id="UP001549047">
    <property type="component" value="Unassembled WGS sequence"/>
</dbReference>
<keyword evidence="2" id="KW-0378">Hydrolase</keyword>
<reference evidence="7 8" key="1">
    <citation type="submission" date="2024-06" db="EMBL/GenBank/DDBJ databases">
        <title>Genomic Encyclopedia of Type Strains, Phase IV (KMG-IV): sequencing the most valuable type-strain genomes for metagenomic binning, comparative biology and taxonomic classification.</title>
        <authorList>
            <person name="Goeker M."/>
        </authorList>
    </citation>
    <scope>NUCLEOTIDE SEQUENCE [LARGE SCALE GENOMIC DNA]</scope>
    <source>
        <strain evidence="7 8">DSM 29780</strain>
    </source>
</reference>
<evidence type="ECO:0000256" key="3">
    <source>
        <dbReference type="ARBA" id="ARBA00022806"/>
    </source>
</evidence>
<organism evidence="7 8">
    <name type="scientific">Rhizobium aquaticum</name>
    <dbReference type="NCBI Taxonomy" id="1549636"/>
    <lineage>
        <taxon>Bacteria</taxon>
        <taxon>Pseudomonadati</taxon>
        <taxon>Pseudomonadota</taxon>
        <taxon>Alphaproteobacteria</taxon>
        <taxon>Hyphomicrobiales</taxon>
        <taxon>Rhizobiaceae</taxon>
        <taxon>Rhizobium/Agrobacterium group</taxon>
        <taxon>Rhizobium</taxon>
    </lineage>
</organism>
<keyword evidence="1" id="KW-0547">Nucleotide-binding</keyword>